<reference evidence="2 3" key="1">
    <citation type="submission" date="2016-03" db="EMBL/GenBank/DDBJ databases">
        <authorList>
            <person name="Ploux O."/>
        </authorList>
    </citation>
    <scope>NUCLEOTIDE SEQUENCE [LARGE SCALE GENOMIC DNA]</scope>
    <source>
        <strain evidence="2 3">BER2</strain>
    </source>
</reference>
<name>A0A150WGB1_BDEBC</name>
<feature type="signal peptide" evidence="1">
    <location>
        <begin position="1"/>
        <end position="18"/>
    </location>
</feature>
<evidence type="ECO:0000313" key="3">
    <source>
        <dbReference type="Proteomes" id="UP000075391"/>
    </source>
</evidence>
<evidence type="ECO:0000313" key="2">
    <source>
        <dbReference type="EMBL" id="KYG62076.1"/>
    </source>
</evidence>
<sequence length="118" mass="12812">MKFVVAIATVLVGFNALASTEVLLNCKHIDQADISSAVVQTYADPAKKFSLELVLTSPAGETQSIEIDSEDYTEGWIALPAEDTAERYLTRQEGGWEIFGTIGQATYFATATCEEKAE</sequence>
<comment type="caution">
    <text evidence="2">The sequence shown here is derived from an EMBL/GenBank/DDBJ whole genome shotgun (WGS) entry which is preliminary data.</text>
</comment>
<protein>
    <recommendedName>
        <fullName evidence="4">C-type lysozyme inhibitor domain-containing protein</fullName>
    </recommendedName>
</protein>
<proteinExistence type="predicted"/>
<dbReference type="RefSeq" id="WP_063244189.1">
    <property type="nucleotide sequence ID" value="NZ_LUKF01000016.1"/>
</dbReference>
<dbReference type="AlphaFoldDB" id="A0A150WGB1"/>
<dbReference type="Proteomes" id="UP000075391">
    <property type="component" value="Unassembled WGS sequence"/>
</dbReference>
<organism evidence="2 3">
    <name type="scientific">Bdellovibrio bacteriovorus</name>
    <dbReference type="NCBI Taxonomy" id="959"/>
    <lineage>
        <taxon>Bacteria</taxon>
        <taxon>Pseudomonadati</taxon>
        <taxon>Bdellovibrionota</taxon>
        <taxon>Bdellovibrionia</taxon>
        <taxon>Bdellovibrionales</taxon>
        <taxon>Pseudobdellovibrionaceae</taxon>
        <taxon>Bdellovibrio</taxon>
    </lineage>
</organism>
<gene>
    <name evidence="2" type="ORF">AZI85_07700</name>
</gene>
<evidence type="ECO:0000256" key="1">
    <source>
        <dbReference type="SAM" id="SignalP"/>
    </source>
</evidence>
<accession>A0A150WGB1</accession>
<dbReference type="EMBL" id="LUKF01000016">
    <property type="protein sequence ID" value="KYG62076.1"/>
    <property type="molecule type" value="Genomic_DNA"/>
</dbReference>
<feature type="chain" id="PRO_5007572952" description="C-type lysozyme inhibitor domain-containing protein" evidence="1">
    <location>
        <begin position="19"/>
        <end position="118"/>
    </location>
</feature>
<evidence type="ECO:0008006" key="4">
    <source>
        <dbReference type="Google" id="ProtNLM"/>
    </source>
</evidence>
<keyword evidence="1" id="KW-0732">Signal</keyword>
<dbReference type="OrthoDB" id="9828840at2"/>